<evidence type="ECO:0000313" key="5">
    <source>
        <dbReference type="EMBL" id="OQD62864.1"/>
    </source>
</evidence>
<keyword evidence="6" id="KW-1185">Reference proteome</keyword>
<evidence type="ECO:0000256" key="2">
    <source>
        <dbReference type="ARBA" id="ARBA00023043"/>
    </source>
</evidence>
<dbReference type="InterPro" id="IPR002110">
    <property type="entry name" value="Ankyrin_rpt"/>
</dbReference>
<dbReference type="PANTHER" id="PTHR24198">
    <property type="entry name" value="ANKYRIN REPEAT AND PROTEIN KINASE DOMAIN-CONTAINING PROTEIN"/>
    <property type="match status" value="1"/>
</dbReference>
<dbReference type="PANTHER" id="PTHR24198:SF165">
    <property type="entry name" value="ANKYRIN REPEAT-CONTAINING PROTEIN-RELATED"/>
    <property type="match status" value="1"/>
</dbReference>
<evidence type="ECO:0000259" key="4">
    <source>
        <dbReference type="Pfam" id="PF14420"/>
    </source>
</evidence>
<feature type="domain" description="Clr5" evidence="4">
    <location>
        <begin position="8"/>
        <end position="59"/>
    </location>
</feature>
<evidence type="ECO:0000256" key="1">
    <source>
        <dbReference type="ARBA" id="ARBA00022737"/>
    </source>
</evidence>
<keyword evidence="2 3" id="KW-0040">ANK repeat</keyword>
<protein>
    <recommendedName>
        <fullName evidence="4">Clr5 domain-containing protein</fullName>
    </recommendedName>
</protein>
<sequence>MSKTSDHTEWEPHKAQIEQIYLHEGKTQRELSQIMENTYGFRKTKPQYEKAFERWNFKKYQMTSEKWKFVKHRKEKRKRENGKQSEVYIDGILCPSKRVKYEIGRQAFESTIAKFTSGRSHLTLNAKAVQLIFPRNLPSASSSTSLALQPTGLSQSQLKKSLTQSLGSLLSWKTTRSLKLLQSSSRVAAVLNATMPEEYDGQHRIVSEKIYSNRELHLEEFMRIAIFLLSNNRLLGHDKHDPTPEGYEGENKDKLTLNLLRISGGLNISNMRHLVSTKGATAEVIVEKIFASAVRSSDFQAIESMLEAGMSPDSIVTDGAGEDLSPLVHAACISNNELSVKISRLLLLHKADLNKSQAGKSALGCAIRSRNEELVRILISNGVQLPPRALAQAFDFRCSKNIFEMILDAGVDIEERLNTRNATTVFGYIVHRRNTEFAQLLLSRGANPDSLHPVDFDDPGFGESLMRYQTTALGLAASKGDIPTMKILLASHATVNQAEIPNNYLHPLVLAVTQGGKEATRLLLEAGANLQAAERHEPLIWGMKKTLFELALEANDLPMCQILLANGAEAGAQPMEDYYSSQLWEHVKQNDTETVALLLQFGARANDLREGLPNSALGLAITQGNWTMISLLQGAGATGVGHIIPFIASVETAQFLEQSNLLSQLLSANGLMILIEAILSQNEPLTSLLLGYGIDRQDRDIENVPSKLNLRVSTPMEAALCCGNLSLAQIIISHGGQVTEAEINAIMWRVGMTQDHSVLLRFINMFGPFSLSAPTAVAMAVCSNDEAAIRHLLEAGVDLHGFPEVYIDRHYREILEPKLAIYPFTNELMGWWNFNHAKKTSGVFHSVLELAVIYGNRQIFQALLRATTWTREEKGRAFSISLHFWDRRFVQDLLDVGADIHQEVFLIDTNMKRPSNPVKLALSEGNTPLLWTLMSIDRILDNINGRTYMQYAIRLGNIEQLKILLTADTAVNRLLQNSREEPLLQTAVRAGKVEMVSLLLQAGVDIDEIHEPTYSFRSRGTALHLAGEAGNMELMRILLKAGASIRDIPTPKYPNTTLWHAVEGGDVDVVNMVLAAGADVNGPPLQRGGMAPLQQAANQGNMELVDLFLKAGADVNQDPASHTGATALQFAAIQGYIGVARKLLDAGASVQAPRAERYGRTALEGAAEHGRLDMLQLLLNEGLLIDGNGRIEYIRAIKLAQRNGHHAVAKFLKSFSYWTECG</sequence>
<dbReference type="InterPro" id="IPR036770">
    <property type="entry name" value="Ankyrin_rpt-contain_sf"/>
</dbReference>
<feature type="repeat" description="ANK" evidence="3">
    <location>
        <begin position="1158"/>
        <end position="1190"/>
    </location>
</feature>
<proteinExistence type="predicted"/>
<dbReference type="Gene3D" id="1.25.40.20">
    <property type="entry name" value="Ankyrin repeat-containing domain"/>
    <property type="match status" value="4"/>
</dbReference>
<feature type="repeat" description="ANK" evidence="3">
    <location>
        <begin position="503"/>
        <end position="535"/>
    </location>
</feature>
<keyword evidence="1" id="KW-0677">Repeat</keyword>
<dbReference type="AlphaFoldDB" id="A0A1V6NDQ0"/>
<dbReference type="SMART" id="SM00248">
    <property type="entry name" value="ANK"/>
    <property type="match status" value="18"/>
</dbReference>
<dbReference type="EMBL" id="MDYM01000011">
    <property type="protein sequence ID" value="OQD62864.1"/>
    <property type="molecule type" value="Genomic_DNA"/>
</dbReference>
<gene>
    <name evidence="5" type="ORF">PENPOL_c011G03332</name>
</gene>
<name>A0A1V6NDQ0_PENPO</name>
<accession>A0A1V6NDQ0</accession>
<dbReference type="PROSITE" id="PS50297">
    <property type="entry name" value="ANK_REP_REGION"/>
    <property type="match status" value="4"/>
</dbReference>
<dbReference type="InterPro" id="IPR025676">
    <property type="entry name" value="Clr5_dom"/>
</dbReference>
<feature type="repeat" description="ANK" evidence="3">
    <location>
        <begin position="1018"/>
        <end position="1050"/>
    </location>
</feature>
<organism evidence="5 6">
    <name type="scientific">Penicillium polonicum</name>
    <dbReference type="NCBI Taxonomy" id="60169"/>
    <lineage>
        <taxon>Eukaryota</taxon>
        <taxon>Fungi</taxon>
        <taxon>Dikarya</taxon>
        <taxon>Ascomycota</taxon>
        <taxon>Pezizomycotina</taxon>
        <taxon>Eurotiomycetes</taxon>
        <taxon>Eurotiomycetidae</taxon>
        <taxon>Eurotiales</taxon>
        <taxon>Aspergillaceae</taxon>
        <taxon>Penicillium</taxon>
    </lineage>
</organism>
<dbReference type="Pfam" id="PF12796">
    <property type="entry name" value="Ank_2"/>
    <property type="match status" value="3"/>
</dbReference>
<feature type="repeat" description="ANK" evidence="3">
    <location>
        <begin position="979"/>
        <end position="1011"/>
    </location>
</feature>
<feature type="repeat" description="ANK" evidence="3">
    <location>
        <begin position="1088"/>
        <end position="1120"/>
    </location>
</feature>
<dbReference type="SUPFAM" id="SSF48403">
    <property type="entry name" value="Ankyrin repeat"/>
    <property type="match status" value="4"/>
</dbReference>
<evidence type="ECO:0000256" key="3">
    <source>
        <dbReference type="PROSITE-ProRule" id="PRU00023"/>
    </source>
</evidence>
<dbReference type="PROSITE" id="PS50088">
    <property type="entry name" value="ANK_REPEAT"/>
    <property type="match status" value="6"/>
</dbReference>
<dbReference type="Proteomes" id="UP000191408">
    <property type="component" value="Unassembled WGS sequence"/>
</dbReference>
<comment type="caution">
    <text evidence="5">The sequence shown here is derived from an EMBL/GenBank/DDBJ whole genome shotgun (WGS) entry which is preliminary data.</text>
</comment>
<dbReference type="STRING" id="60169.A0A1V6NDQ0"/>
<dbReference type="Pfam" id="PF14420">
    <property type="entry name" value="Clr5"/>
    <property type="match status" value="1"/>
</dbReference>
<evidence type="ECO:0000313" key="6">
    <source>
        <dbReference type="Proteomes" id="UP000191408"/>
    </source>
</evidence>
<dbReference type="OrthoDB" id="194358at2759"/>
<reference evidence="6" key="1">
    <citation type="journal article" date="2017" name="Nat. Microbiol.">
        <title>Global analysis of biosynthetic gene clusters reveals vast potential of secondary metabolite production in Penicillium species.</title>
        <authorList>
            <person name="Nielsen J.C."/>
            <person name="Grijseels S."/>
            <person name="Prigent S."/>
            <person name="Ji B."/>
            <person name="Dainat J."/>
            <person name="Nielsen K.F."/>
            <person name="Frisvad J.C."/>
            <person name="Workman M."/>
            <person name="Nielsen J."/>
        </authorList>
    </citation>
    <scope>NUCLEOTIDE SEQUENCE [LARGE SCALE GENOMIC DNA]</scope>
    <source>
        <strain evidence="6">IBT 4502</strain>
    </source>
</reference>
<feature type="repeat" description="ANK" evidence="3">
    <location>
        <begin position="1123"/>
        <end position="1155"/>
    </location>
</feature>